<dbReference type="AlphaFoldDB" id="A0A0F4L884"/>
<dbReference type="InterPro" id="IPR006059">
    <property type="entry name" value="SBP"/>
</dbReference>
<dbReference type="InterPro" id="IPR050490">
    <property type="entry name" value="Bact_solute-bd_prot1"/>
</dbReference>
<dbReference type="Gene3D" id="3.40.190.10">
    <property type="entry name" value="Periplasmic binding protein-like II"/>
    <property type="match status" value="1"/>
</dbReference>
<gene>
    <name evidence="2" type="ORF">JF69_00170</name>
</gene>
<dbReference type="SUPFAM" id="SSF53850">
    <property type="entry name" value="Periplasmic binding protein-like II"/>
    <property type="match status" value="1"/>
</dbReference>
<dbReference type="EMBL" id="JWME01000001">
    <property type="protein sequence ID" value="KJY53801.1"/>
    <property type="molecule type" value="Genomic_DNA"/>
</dbReference>
<dbReference type="PANTHER" id="PTHR43649:SF14">
    <property type="entry name" value="BLR3389 PROTEIN"/>
    <property type="match status" value="1"/>
</dbReference>
<proteinExistence type="predicted"/>
<dbReference type="Proteomes" id="UP000033648">
    <property type="component" value="Unassembled WGS sequence"/>
</dbReference>
<sequence length="464" mass="50419">MKKSMKIASACAACLALLLTGACGSSGSSAGGASKGQAVHSDAKANDNAKCQNTIKKPGVEKVTVWAWYPSIEKMVDRFNEVHDDVQVCWTRAGSGQTQYQKITTAIKAKSGLADVVQIEYDVLGQYVSGVEKHLIDLSQFGAEKVKNEYTPGAWNSVSLGGGKSVYAIPVDQGPLIMIYRKDIFDKYGVKVPTTWDEYEQAGKELREKGFTGHIGNYEPSGNGSNVTLMAQAGGKVYHYSASSPDKVGIDFTSKPAQKVMKYWQRLAKEGVVTTDDAYTAEWYKKIVDGSWATAVCASWLVGSLRGVSGADTTADWKVAKAPVWDSSTPAVNFGGSSLAVTDQAKHTEMAAKVAMELFKDDQVQHTAITDSGLFPTWTKVLNSESFKNMTDPFYGDQKINEIIAPVALGYKGYEFLPFQPYAYDEQTKTFTKIVRDNADVSASLGTLNKSLSDYARQQGFTVQ</sequence>
<name>A0A0F4L884_9BIFI</name>
<evidence type="ECO:0000313" key="3">
    <source>
        <dbReference type="Proteomes" id="UP000033648"/>
    </source>
</evidence>
<dbReference type="Pfam" id="PF13416">
    <property type="entry name" value="SBP_bac_8"/>
    <property type="match status" value="1"/>
</dbReference>
<dbReference type="PROSITE" id="PS51257">
    <property type="entry name" value="PROKAR_LIPOPROTEIN"/>
    <property type="match status" value="1"/>
</dbReference>
<dbReference type="OrthoDB" id="2515046at2"/>
<evidence type="ECO:0000256" key="1">
    <source>
        <dbReference type="SAM" id="SignalP"/>
    </source>
</evidence>
<dbReference type="PANTHER" id="PTHR43649">
    <property type="entry name" value="ARABINOSE-BINDING PROTEIN-RELATED"/>
    <property type="match status" value="1"/>
</dbReference>
<keyword evidence="1" id="KW-0732">Signal</keyword>
<accession>A0A0F4L884</accession>
<evidence type="ECO:0000313" key="2">
    <source>
        <dbReference type="EMBL" id="KJY53801.1"/>
    </source>
</evidence>
<organism evidence="2 3">
    <name type="scientific">Bifidobacterium asteroides</name>
    <dbReference type="NCBI Taxonomy" id="1684"/>
    <lineage>
        <taxon>Bacteria</taxon>
        <taxon>Bacillati</taxon>
        <taxon>Actinomycetota</taxon>
        <taxon>Actinomycetes</taxon>
        <taxon>Bifidobacteriales</taxon>
        <taxon>Bifidobacteriaceae</taxon>
        <taxon>Bifidobacterium</taxon>
    </lineage>
</organism>
<comment type="caution">
    <text evidence="2">The sequence shown here is derived from an EMBL/GenBank/DDBJ whole genome shotgun (WGS) entry which is preliminary data.</text>
</comment>
<dbReference type="PATRIC" id="fig|1684.4.peg.18"/>
<reference evidence="2 3" key="1">
    <citation type="submission" date="2014-12" db="EMBL/GenBank/DDBJ databases">
        <title>Comparative genomics of the lactic acid bacteria isolated from the honey bee gut.</title>
        <authorList>
            <person name="Ellegaard K.M."/>
            <person name="Tamarit D."/>
            <person name="Javelind E."/>
            <person name="Olofsson T."/>
            <person name="Andersson S.G."/>
            <person name="Vasquez A."/>
        </authorList>
    </citation>
    <scope>NUCLEOTIDE SEQUENCE [LARGE SCALE GENOMIC DNA]</scope>
    <source>
        <strain evidence="2 3">Bin2</strain>
    </source>
</reference>
<feature type="chain" id="PRO_5038837489" evidence="1">
    <location>
        <begin position="31"/>
        <end position="464"/>
    </location>
</feature>
<protein>
    <submittedName>
        <fullName evidence="2">Sugar ABC superfamily ATP binding cassette transporter, substrate-binding protein</fullName>
    </submittedName>
</protein>
<feature type="signal peptide" evidence="1">
    <location>
        <begin position="1"/>
        <end position="30"/>
    </location>
</feature>